<evidence type="ECO:0000256" key="1">
    <source>
        <dbReference type="ARBA" id="ARBA00004141"/>
    </source>
</evidence>
<dbReference type="GeneID" id="11472800"/>
<dbReference type="eggNOG" id="KOG4561">
    <property type="taxonomic scope" value="Eukaryota"/>
</dbReference>
<evidence type="ECO:0000259" key="7">
    <source>
        <dbReference type="PROSITE" id="PS50922"/>
    </source>
</evidence>
<dbReference type="Pfam" id="PF03798">
    <property type="entry name" value="TRAM_LAG1_CLN8"/>
    <property type="match status" value="1"/>
</dbReference>
<dbReference type="OMA" id="AIGYFLW"/>
<feature type="transmembrane region" description="Helical" evidence="6">
    <location>
        <begin position="215"/>
        <end position="235"/>
    </location>
</feature>
<dbReference type="PANTHER" id="PTHR13439">
    <property type="entry name" value="CT120 PROTEIN"/>
    <property type="match status" value="1"/>
</dbReference>
<dbReference type="InterPro" id="IPR006634">
    <property type="entry name" value="TLC-dom"/>
</dbReference>
<accession>G8JTW2</accession>
<dbReference type="PANTHER" id="PTHR13439:SF6">
    <property type="entry name" value="AAR085WP"/>
    <property type="match status" value="1"/>
</dbReference>
<dbReference type="GO" id="GO:0055088">
    <property type="term" value="P:lipid homeostasis"/>
    <property type="evidence" value="ECO:0007669"/>
    <property type="project" value="TreeGrafter"/>
</dbReference>
<dbReference type="FunCoup" id="G8JTW2">
    <property type="interactions" value="79"/>
</dbReference>
<dbReference type="OrthoDB" id="10266980at2759"/>
<keyword evidence="2 5" id="KW-0812">Transmembrane</keyword>
<sequence>MNPVQFLIELPPHPLFTKGVLPFLEHYGIVRSQVLLDYLPLITYVGLFYHCWYLLGKHVIFPWLVKVTKTNRPQWLLAQSAVHLVSVVQSFVILSLCYRSYPLHTRVTHPTAVDRVFEITETNCVVASFAIGYFVWDTIISFVHSSFPFVLHGAVSSTVFLIGMKPYINYYGAMFLWFELSNPFLNLRWFLAHFMSDDVIARHPRLSRMCSMLKFVNDVVFITVFFGARIVYGYYKIVELALDFYSVRHHPNFLPLETAFILIGNLILDLLNAIWFWTMLKIAKRTISKRYKPTKSLYKST</sequence>
<feature type="domain" description="TLC" evidence="7">
    <location>
        <begin position="75"/>
        <end position="288"/>
    </location>
</feature>
<dbReference type="InParanoid" id="G8JTW2"/>
<dbReference type="PROSITE" id="PS50922">
    <property type="entry name" value="TLC"/>
    <property type="match status" value="1"/>
</dbReference>
<dbReference type="HOGENOM" id="CLU_034597_0_1_1"/>
<organism evidence="8 9">
    <name type="scientific">Eremothecium cymbalariae (strain CBS 270.75 / DBVPG 7215 / KCTC 17166 / NRRL Y-17582)</name>
    <name type="common">Yeast</name>
    <dbReference type="NCBI Taxonomy" id="931890"/>
    <lineage>
        <taxon>Eukaryota</taxon>
        <taxon>Fungi</taxon>
        <taxon>Dikarya</taxon>
        <taxon>Ascomycota</taxon>
        <taxon>Saccharomycotina</taxon>
        <taxon>Saccharomycetes</taxon>
        <taxon>Saccharomycetales</taxon>
        <taxon>Saccharomycetaceae</taxon>
        <taxon>Eremothecium</taxon>
    </lineage>
</organism>
<evidence type="ECO:0000313" key="9">
    <source>
        <dbReference type="Proteomes" id="UP000006790"/>
    </source>
</evidence>
<keyword evidence="9" id="KW-1185">Reference proteome</keyword>
<feature type="transmembrane region" description="Helical" evidence="6">
    <location>
        <begin position="75"/>
        <end position="98"/>
    </location>
</feature>
<comment type="subcellular location">
    <subcellularLocation>
        <location evidence="1">Membrane</location>
        <topology evidence="1">Multi-pass membrane protein</topology>
    </subcellularLocation>
</comment>
<dbReference type="GO" id="GO:0016020">
    <property type="term" value="C:membrane"/>
    <property type="evidence" value="ECO:0007669"/>
    <property type="project" value="UniProtKB-SubCell"/>
</dbReference>
<dbReference type="InterPro" id="IPR050846">
    <property type="entry name" value="TLCD"/>
</dbReference>
<feature type="transmembrane region" description="Helical" evidence="6">
    <location>
        <begin position="259"/>
        <end position="280"/>
    </location>
</feature>
<dbReference type="GO" id="GO:0005783">
    <property type="term" value="C:endoplasmic reticulum"/>
    <property type="evidence" value="ECO:0007669"/>
    <property type="project" value="TreeGrafter"/>
</dbReference>
<keyword evidence="3 6" id="KW-1133">Transmembrane helix</keyword>
<evidence type="ECO:0000256" key="6">
    <source>
        <dbReference type="SAM" id="Phobius"/>
    </source>
</evidence>
<name>G8JTW2_ERECY</name>
<feature type="transmembrane region" description="Helical" evidence="6">
    <location>
        <begin position="174"/>
        <end position="194"/>
    </location>
</feature>
<dbReference type="EMBL" id="CP002500">
    <property type="protein sequence ID" value="AET39465.1"/>
    <property type="molecule type" value="Genomic_DNA"/>
</dbReference>
<dbReference type="RefSeq" id="XP_003646282.1">
    <property type="nucleotide sequence ID" value="XM_003646234.1"/>
</dbReference>
<dbReference type="KEGG" id="erc:Ecym_4414"/>
<dbReference type="Proteomes" id="UP000006790">
    <property type="component" value="Chromosome 4"/>
</dbReference>
<proteinExistence type="predicted"/>
<evidence type="ECO:0000313" key="8">
    <source>
        <dbReference type="EMBL" id="AET39465.1"/>
    </source>
</evidence>
<evidence type="ECO:0000256" key="5">
    <source>
        <dbReference type="PROSITE-ProRule" id="PRU00205"/>
    </source>
</evidence>
<dbReference type="AlphaFoldDB" id="G8JTW2"/>
<evidence type="ECO:0000256" key="3">
    <source>
        <dbReference type="ARBA" id="ARBA00022989"/>
    </source>
</evidence>
<evidence type="ECO:0000256" key="4">
    <source>
        <dbReference type="ARBA" id="ARBA00023136"/>
    </source>
</evidence>
<reference evidence="9" key="1">
    <citation type="journal article" date="2012" name="G3 (Bethesda)">
        <title>Pichia sorbitophila, an interspecies yeast hybrid reveals early steps of genome resolution following polyploidization.</title>
        <authorList>
            <person name="Leh Louis V."/>
            <person name="Despons L."/>
            <person name="Friedrich A."/>
            <person name="Martin T."/>
            <person name="Durrens P."/>
            <person name="Casaregola S."/>
            <person name="Neuveglise C."/>
            <person name="Fairhead C."/>
            <person name="Marck C."/>
            <person name="Cruz J.A."/>
            <person name="Straub M.L."/>
            <person name="Kugler V."/>
            <person name="Sacerdot C."/>
            <person name="Uzunov Z."/>
            <person name="Thierry A."/>
            <person name="Weiss S."/>
            <person name="Bleykasten C."/>
            <person name="De Montigny J."/>
            <person name="Jacques N."/>
            <person name="Jung P."/>
            <person name="Lemaire M."/>
            <person name="Mallet S."/>
            <person name="Morel G."/>
            <person name="Richard G.F."/>
            <person name="Sarkar A."/>
            <person name="Savel G."/>
            <person name="Schacherer J."/>
            <person name="Seret M.L."/>
            <person name="Talla E."/>
            <person name="Samson G."/>
            <person name="Jubin C."/>
            <person name="Poulain J."/>
            <person name="Vacherie B."/>
            <person name="Barbe V."/>
            <person name="Pelletier E."/>
            <person name="Sherman D.J."/>
            <person name="Westhof E."/>
            <person name="Weissenbach J."/>
            <person name="Baret P.V."/>
            <person name="Wincker P."/>
            <person name="Gaillardin C."/>
            <person name="Dujon B."/>
            <person name="Souciet J.L."/>
        </authorList>
    </citation>
    <scope>NUCLEOTIDE SEQUENCE [LARGE SCALE GENOMIC DNA]</scope>
    <source>
        <strain evidence="9">CBS 270.75 / DBVPG 7215 / KCTC 17166 / NRRL Y-17582</strain>
    </source>
</reference>
<protein>
    <recommendedName>
        <fullName evidence="7">TLC domain-containing protein</fullName>
    </recommendedName>
</protein>
<gene>
    <name evidence="8" type="ordered locus">Ecym_4414</name>
</gene>
<evidence type="ECO:0000256" key="2">
    <source>
        <dbReference type="ARBA" id="ARBA00022692"/>
    </source>
</evidence>
<keyword evidence="4 5" id="KW-0472">Membrane</keyword>
<dbReference type="SMART" id="SM00724">
    <property type="entry name" value="TLC"/>
    <property type="match status" value="1"/>
</dbReference>
<feature type="transmembrane region" description="Helical" evidence="6">
    <location>
        <begin position="35"/>
        <end position="55"/>
    </location>
</feature>